<protein>
    <recommendedName>
        <fullName evidence="7">NADH:flavin oxidoreductase/NADH oxidase N-terminal domain-containing protein</fullName>
    </recommendedName>
</protein>
<dbReference type="EMBL" id="PDLN01000005">
    <property type="protein sequence ID" value="RDW85540.1"/>
    <property type="molecule type" value="Genomic_DNA"/>
</dbReference>
<evidence type="ECO:0000256" key="5">
    <source>
        <dbReference type="ARBA" id="ARBA00023002"/>
    </source>
</evidence>
<dbReference type="AlphaFoldDB" id="A0A3D8SGT5"/>
<keyword evidence="4" id="KW-0521">NADP</keyword>
<evidence type="ECO:0000256" key="2">
    <source>
        <dbReference type="ARBA" id="ARBA00022630"/>
    </source>
</evidence>
<keyword evidence="9" id="KW-1185">Reference proteome</keyword>
<feature type="region of interest" description="Disordered" evidence="6">
    <location>
        <begin position="1"/>
        <end position="25"/>
    </location>
</feature>
<dbReference type="InterPro" id="IPR044152">
    <property type="entry name" value="YqjM-like"/>
</dbReference>
<proteinExistence type="predicted"/>
<comment type="caution">
    <text evidence="8">The sequence shown here is derived from an EMBL/GenBank/DDBJ whole genome shotgun (WGS) entry which is preliminary data.</text>
</comment>
<feature type="domain" description="NADH:flavin oxidoreductase/NADH oxidase N-terminal" evidence="7">
    <location>
        <begin position="54"/>
        <end position="402"/>
    </location>
</feature>
<dbReference type="SUPFAM" id="SSF51395">
    <property type="entry name" value="FMN-linked oxidoreductases"/>
    <property type="match status" value="1"/>
</dbReference>
<dbReference type="CDD" id="cd02932">
    <property type="entry name" value="OYE_YqiM_FMN"/>
    <property type="match status" value="1"/>
</dbReference>
<sequence>MSSHNAVPLANGDHAHEHGIPNKAAPGISYFTPEQVPPAGTASDPQPDNAAIPKLFTPLTIRGCTFQNRIMLSPLCQYSAQNGHLTSWHMAHLGGIISRGPGLAMVEATAVLPEGRITPEDSGIWLDSHAEALKPIVEFAHSQGQKIGLQLAHAGRKASMVAPWLSAAAIATEEMHGWPGNVKAPSAIPWNEEHCVPKAMTEEDIEELKKAWVEGVKRAVGVGFDVIEIHNAHGYLLHNFLSPVSNKRTDRYGGSWENRTRLTLEIAELTRKNIPDDMPLFLRISATDWLENNPEWKEESWTVADSARLAPLLAEKGVDLIDVSSGANHPQQKIKSGPGYQVPFAREIKKALGKDSTMKVGTVGTIISGKQAEEILTEGEGLDLAICGRMFQKNPFLVWSFAEELGVDINLPSQIRWGFGGRAHKKLI</sequence>
<dbReference type="InterPro" id="IPR013785">
    <property type="entry name" value="Aldolase_TIM"/>
</dbReference>
<dbReference type="Proteomes" id="UP000256328">
    <property type="component" value="Unassembled WGS sequence"/>
</dbReference>
<evidence type="ECO:0000256" key="1">
    <source>
        <dbReference type="ARBA" id="ARBA00001917"/>
    </source>
</evidence>
<accession>A0A3D8SGT5</accession>
<evidence type="ECO:0000256" key="4">
    <source>
        <dbReference type="ARBA" id="ARBA00022857"/>
    </source>
</evidence>
<dbReference type="GO" id="GO:0010181">
    <property type="term" value="F:FMN binding"/>
    <property type="evidence" value="ECO:0007669"/>
    <property type="project" value="InterPro"/>
</dbReference>
<keyword evidence="5" id="KW-0560">Oxidoreductase</keyword>
<dbReference type="Gene3D" id="3.20.20.70">
    <property type="entry name" value="Aldolase class I"/>
    <property type="match status" value="1"/>
</dbReference>
<evidence type="ECO:0000256" key="3">
    <source>
        <dbReference type="ARBA" id="ARBA00022643"/>
    </source>
</evidence>
<dbReference type="InterPro" id="IPR001155">
    <property type="entry name" value="OxRdtase_FMN_N"/>
</dbReference>
<dbReference type="PANTHER" id="PTHR43303:SF4">
    <property type="entry name" value="NADPH DEHYDROGENASE C23G7.10C-RELATED"/>
    <property type="match status" value="1"/>
</dbReference>
<gene>
    <name evidence="8" type="ORF">BP5796_03865</name>
</gene>
<name>A0A3D8SGT5_9HELO</name>
<keyword evidence="2" id="KW-0285">Flavoprotein</keyword>
<organism evidence="8 9">
    <name type="scientific">Coleophoma crateriformis</name>
    <dbReference type="NCBI Taxonomy" id="565419"/>
    <lineage>
        <taxon>Eukaryota</taxon>
        <taxon>Fungi</taxon>
        <taxon>Dikarya</taxon>
        <taxon>Ascomycota</taxon>
        <taxon>Pezizomycotina</taxon>
        <taxon>Leotiomycetes</taxon>
        <taxon>Helotiales</taxon>
        <taxon>Dermateaceae</taxon>
        <taxon>Coleophoma</taxon>
    </lineage>
</organism>
<comment type="cofactor">
    <cofactor evidence="1">
        <name>FMN</name>
        <dbReference type="ChEBI" id="CHEBI:58210"/>
    </cofactor>
</comment>
<dbReference type="OrthoDB" id="72788at2759"/>
<keyword evidence="3" id="KW-0288">FMN</keyword>
<reference evidence="8 9" key="1">
    <citation type="journal article" date="2018" name="IMA Fungus">
        <title>IMA Genome-F 9: Draft genome sequence of Annulohypoxylon stygium, Aspergillus mulundensis, Berkeleyomyces basicola (syn. Thielaviopsis basicola), Ceratocystis smalleyi, two Cercospora beticola strains, Coleophoma cylindrospora, Fusarium fracticaudum, Phialophora cf. hyalina, and Morchella septimelata.</title>
        <authorList>
            <person name="Wingfield B.D."/>
            <person name="Bills G.F."/>
            <person name="Dong Y."/>
            <person name="Huang W."/>
            <person name="Nel W.J."/>
            <person name="Swalarsk-Parry B.S."/>
            <person name="Vaghefi N."/>
            <person name="Wilken P.M."/>
            <person name="An Z."/>
            <person name="de Beer Z.W."/>
            <person name="De Vos L."/>
            <person name="Chen L."/>
            <person name="Duong T.A."/>
            <person name="Gao Y."/>
            <person name="Hammerbacher A."/>
            <person name="Kikkert J.R."/>
            <person name="Li Y."/>
            <person name="Li H."/>
            <person name="Li K."/>
            <person name="Li Q."/>
            <person name="Liu X."/>
            <person name="Ma X."/>
            <person name="Naidoo K."/>
            <person name="Pethybridge S.J."/>
            <person name="Sun J."/>
            <person name="Steenkamp E.T."/>
            <person name="van der Nest M.A."/>
            <person name="van Wyk S."/>
            <person name="Wingfield M.J."/>
            <person name="Xiong C."/>
            <person name="Yue Q."/>
            <person name="Zhang X."/>
        </authorList>
    </citation>
    <scope>NUCLEOTIDE SEQUENCE [LARGE SCALE GENOMIC DNA]</scope>
    <source>
        <strain evidence="8 9">BP5796</strain>
    </source>
</reference>
<evidence type="ECO:0000313" key="9">
    <source>
        <dbReference type="Proteomes" id="UP000256328"/>
    </source>
</evidence>
<dbReference type="PANTHER" id="PTHR43303">
    <property type="entry name" value="NADPH DEHYDROGENASE C23G7.10C-RELATED"/>
    <property type="match status" value="1"/>
</dbReference>
<dbReference type="GO" id="GO:0050661">
    <property type="term" value="F:NADP binding"/>
    <property type="evidence" value="ECO:0007669"/>
    <property type="project" value="InterPro"/>
</dbReference>
<dbReference type="GO" id="GO:0003959">
    <property type="term" value="F:NADPH dehydrogenase activity"/>
    <property type="evidence" value="ECO:0007669"/>
    <property type="project" value="InterPro"/>
</dbReference>
<dbReference type="Pfam" id="PF00724">
    <property type="entry name" value="Oxidored_FMN"/>
    <property type="match status" value="1"/>
</dbReference>
<evidence type="ECO:0000313" key="8">
    <source>
        <dbReference type="EMBL" id="RDW85540.1"/>
    </source>
</evidence>
<evidence type="ECO:0000256" key="6">
    <source>
        <dbReference type="SAM" id="MobiDB-lite"/>
    </source>
</evidence>
<evidence type="ECO:0000259" key="7">
    <source>
        <dbReference type="Pfam" id="PF00724"/>
    </source>
</evidence>